<name>A0A9D4FC29_DREPO</name>
<sequence length="524" mass="59666">MASMSCEVNFRVRSKTRPGETVCLVGDTPELGGWDPHRAVILHCEMGRPNESKFCPEEHSEEGDIWSKSVHLEGSNIQHYRYFICRLHQSDREGDCRRVLVREWEGHIRPRRVSLTEEISKASEGDNKLIDVFGHYDGLHVINRGWLIDHVEIQLQLEGEAIQMWKSKHKEQLYSIKCTPIDNSCRKTKGGTFDCEPIGDTLPQSIPTEIEVSFLEKGKSKPRPQLAFGAIFRPDGFMTFYAQTYDPESLGFHLDFYVHSSPAGTDREPEHVGSSFILPIDLQNARGEQKVPINGLSNMPIGILSFKYLIVKPMCGGPGFDMRRTFQSYLKTTRRPLDVGHRGLGSSYKSKKLATMRENTIGSFQGAANHGADFVEFDVHLTKDEVPVIYHDLKALITYRKKKSEELELFEIPVKDLMFDQLRNMKLSHPALQAEYKYEGIHDNDLDTVDLQPFPSLEQAFQSVDIHTGFNIEVKFPQTKIDGTGNLSGYFDMNRFVDIILASVFKNHSGRRIIFSSFEPDVCT</sequence>
<evidence type="ECO:0000313" key="5">
    <source>
        <dbReference type="Proteomes" id="UP000828390"/>
    </source>
</evidence>
<dbReference type="InterPro" id="IPR030395">
    <property type="entry name" value="GP_PDE_dom"/>
</dbReference>
<dbReference type="InterPro" id="IPR051578">
    <property type="entry name" value="GDPD"/>
</dbReference>
<dbReference type="GO" id="GO:2001070">
    <property type="term" value="F:starch binding"/>
    <property type="evidence" value="ECO:0007669"/>
    <property type="project" value="InterPro"/>
</dbReference>
<evidence type="ECO:0000313" key="4">
    <source>
        <dbReference type="EMBL" id="KAH3793845.1"/>
    </source>
</evidence>
<organism evidence="4 5">
    <name type="scientific">Dreissena polymorpha</name>
    <name type="common">Zebra mussel</name>
    <name type="synonym">Mytilus polymorpha</name>
    <dbReference type="NCBI Taxonomy" id="45954"/>
    <lineage>
        <taxon>Eukaryota</taxon>
        <taxon>Metazoa</taxon>
        <taxon>Spiralia</taxon>
        <taxon>Lophotrochozoa</taxon>
        <taxon>Mollusca</taxon>
        <taxon>Bivalvia</taxon>
        <taxon>Autobranchia</taxon>
        <taxon>Heteroconchia</taxon>
        <taxon>Euheterodonta</taxon>
        <taxon>Imparidentia</taxon>
        <taxon>Neoheterodontei</taxon>
        <taxon>Myida</taxon>
        <taxon>Dreissenoidea</taxon>
        <taxon>Dreissenidae</taxon>
        <taxon>Dreissena</taxon>
    </lineage>
</organism>
<feature type="non-terminal residue" evidence="4">
    <location>
        <position position="524"/>
    </location>
</feature>
<feature type="domain" description="CBM20" evidence="2">
    <location>
        <begin position="1"/>
        <end position="135"/>
    </location>
</feature>
<dbReference type="PROSITE" id="PS51704">
    <property type="entry name" value="GP_PDE"/>
    <property type="match status" value="1"/>
</dbReference>
<reference evidence="4" key="2">
    <citation type="submission" date="2020-11" db="EMBL/GenBank/DDBJ databases">
        <authorList>
            <person name="McCartney M.A."/>
            <person name="Auch B."/>
            <person name="Kono T."/>
            <person name="Mallez S."/>
            <person name="Becker A."/>
            <person name="Gohl D.M."/>
            <person name="Silverstein K.A.T."/>
            <person name="Koren S."/>
            <person name="Bechman K.B."/>
            <person name="Herman A."/>
            <person name="Abrahante J.E."/>
            <person name="Garbe J."/>
        </authorList>
    </citation>
    <scope>NUCLEOTIDE SEQUENCE</scope>
    <source>
        <strain evidence="4">Duluth1</strain>
        <tissue evidence="4">Whole animal</tissue>
    </source>
</reference>
<protein>
    <recommendedName>
        <fullName evidence="6">Glycerophosphocholine phosphodiesterase GPCPD1</fullName>
    </recommendedName>
</protein>
<keyword evidence="1" id="KW-0378">Hydrolase</keyword>
<feature type="domain" description="GP-PDE" evidence="3">
    <location>
        <begin position="336"/>
        <end position="524"/>
    </location>
</feature>
<accession>A0A9D4FC29</accession>
<evidence type="ECO:0008006" key="6">
    <source>
        <dbReference type="Google" id="ProtNLM"/>
    </source>
</evidence>
<dbReference type="PANTHER" id="PTHR22958:SF1">
    <property type="entry name" value="GLYCEROPHOSPHOCHOLINE PHOSPHODIESTERASE GPCPD1"/>
    <property type="match status" value="1"/>
</dbReference>
<dbReference type="SUPFAM" id="SSF51695">
    <property type="entry name" value="PLC-like phosphodiesterases"/>
    <property type="match status" value="1"/>
</dbReference>
<evidence type="ECO:0000259" key="2">
    <source>
        <dbReference type="PROSITE" id="PS51166"/>
    </source>
</evidence>
<dbReference type="PANTHER" id="PTHR22958">
    <property type="entry name" value="GLYCEROPHOSPHORYL DIESTER PHOSPHODIESTERASE"/>
    <property type="match status" value="1"/>
</dbReference>
<dbReference type="SUPFAM" id="SSF49452">
    <property type="entry name" value="Starch-binding domain-like"/>
    <property type="match status" value="1"/>
</dbReference>
<keyword evidence="5" id="KW-1185">Reference proteome</keyword>
<dbReference type="Pfam" id="PF25329">
    <property type="entry name" value="C2_GDE1"/>
    <property type="match status" value="1"/>
</dbReference>
<dbReference type="InterPro" id="IPR017946">
    <property type="entry name" value="PLC-like_Pdiesterase_TIM-brl"/>
</dbReference>
<dbReference type="Gene3D" id="2.60.40.10">
    <property type="entry name" value="Immunoglobulins"/>
    <property type="match status" value="1"/>
</dbReference>
<reference evidence="4" key="1">
    <citation type="journal article" date="2019" name="bioRxiv">
        <title>The Genome of the Zebra Mussel, Dreissena polymorpha: A Resource for Invasive Species Research.</title>
        <authorList>
            <person name="McCartney M.A."/>
            <person name="Auch B."/>
            <person name="Kono T."/>
            <person name="Mallez S."/>
            <person name="Zhang Y."/>
            <person name="Obille A."/>
            <person name="Becker A."/>
            <person name="Abrahante J.E."/>
            <person name="Garbe J."/>
            <person name="Badalamenti J.P."/>
            <person name="Herman A."/>
            <person name="Mangelson H."/>
            <person name="Liachko I."/>
            <person name="Sullivan S."/>
            <person name="Sone E.D."/>
            <person name="Koren S."/>
            <person name="Silverstein K.A.T."/>
            <person name="Beckman K.B."/>
            <person name="Gohl D.M."/>
        </authorList>
    </citation>
    <scope>NUCLEOTIDE SEQUENCE</scope>
    <source>
        <strain evidence="4">Duluth1</strain>
        <tissue evidence="4">Whole animal</tissue>
    </source>
</reference>
<proteinExistence type="predicted"/>
<evidence type="ECO:0000259" key="3">
    <source>
        <dbReference type="PROSITE" id="PS51704"/>
    </source>
</evidence>
<comment type="caution">
    <text evidence="4">The sequence shown here is derived from an EMBL/GenBank/DDBJ whole genome shotgun (WGS) entry which is preliminary data.</text>
</comment>
<dbReference type="InterPro" id="IPR057506">
    <property type="entry name" value="C2_GPCPD1"/>
</dbReference>
<dbReference type="Pfam" id="PF03009">
    <property type="entry name" value="GDPD"/>
    <property type="match status" value="1"/>
</dbReference>
<evidence type="ECO:0000256" key="1">
    <source>
        <dbReference type="ARBA" id="ARBA00022801"/>
    </source>
</evidence>
<dbReference type="AlphaFoldDB" id="A0A9D4FC29"/>
<dbReference type="EMBL" id="JAIWYP010000007">
    <property type="protein sequence ID" value="KAH3793845.1"/>
    <property type="molecule type" value="Genomic_DNA"/>
</dbReference>
<dbReference type="InterPro" id="IPR013783">
    <property type="entry name" value="Ig-like_fold"/>
</dbReference>
<dbReference type="Proteomes" id="UP000828390">
    <property type="component" value="Unassembled WGS sequence"/>
</dbReference>
<dbReference type="Pfam" id="PF00686">
    <property type="entry name" value="CBM_20"/>
    <property type="match status" value="1"/>
</dbReference>
<dbReference type="PROSITE" id="PS51166">
    <property type="entry name" value="CBM20"/>
    <property type="match status" value="1"/>
</dbReference>
<dbReference type="InterPro" id="IPR002044">
    <property type="entry name" value="CBM20"/>
</dbReference>
<dbReference type="InterPro" id="IPR013784">
    <property type="entry name" value="Carb-bd-like_fold"/>
</dbReference>
<dbReference type="SMART" id="SM01065">
    <property type="entry name" value="CBM_2"/>
    <property type="match status" value="1"/>
</dbReference>
<dbReference type="GO" id="GO:0046475">
    <property type="term" value="P:glycerophospholipid catabolic process"/>
    <property type="evidence" value="ECO:0007669"/>
    <property type="project" value="TreeGrafter"/>
</dbReference>
<dbReference type="Gene3D" id="3.20.20.190">
    <property type="entry name" value="Phosphatidylinositol (PI) phosphodiesterase"/>
    <property type="match status" value="1"/>
</dbReference>
<gene>
    <name evidence="4" type="ORF">DPMN_147367</name>
</gene>
<dbReference type="GO" id="GO:0047389">
    <property type="term" value="F:glycerophosphocholine phosphodiesterase activity"/>
    <property type="evidence" value="ECO:0007669"/>
    <property type="project" value="TreeGrafter"/>
</dbReference>